<dbReference type="EMBL" id="DF967972">
    <property type="protein sequence ID" value="GAP13509.1"/>
    <property type="molecule type" value="Genomic_DNA"/>
</dbReference>
<dbReference type="OrthoDB" id="424291at2"/>
<accession>A0A0S7BI85</accession>
<dbReference type="Proteomes" id="UP000055060">
    <property type="component" value="Unassembled WGS sequence"/>
</dbReference>
<proteinExistence type="predicted"/>
<keyword evidence="3" id="KW-1185">Reference proteome</keyword>
<sequence>MKTIESSPTTLALRRVPIGIWLFSLVFIGVGLVCGMLVGKLATLHCQRSGSGGECQFSTRGFIGPASVMTFAVEDLQAAELQVSEDSDDGDTYRVAFQVQGKWIPLTKVYSSGWSSKDDVVQNINTFIQNQSQTELNIRQDDRLFAALFGGIFSLAGLLMILFIGQIVTLRLDRVTGLVTLKRTGLTGVREGEYPLSDFTDAVLEYGRNTCRIALVTRDGGHLPLTTEYSSGIRGKEATAKQIREFLRPGEAVQDNRPEWLK</sequence>
<keyword evidence="1" id="KW-0812">Transmembrane</keyword>
<dbReference type="AlphaFoldDB" id="A0A0S7BI85"/>
<protein>
    <submittedName>
        <fullName evidence="2">Uncharacterized protein</fullName>
    </submittedName>
</protein>
<feature type="transmembrane region" description="Helical" evidence="1">
    <location>
        <begin position="144"/>
        <end position="165"/>
    </location>
</feature>
<organism evidence="2">
    <name type="scientific">Longilinea arvoryzae</name>
    <dbReference type="NCBI Taxonomy" id="360412"/>
    <lineage>
        <taxon>Bacteria</taxon>
        <taxon>Bacillati</taxon>
        <taxon>Chloroflexota</taxon>
        <taxon>Anaerolineae</taxon>
        <taxon>Anaerolineales</taxon>
        <taxon>Anaerolineaceae</taxon>
        <taxon>Longilinea</taxon>
    </lineage>
</organism>
<reference evidence="2" key="1">
    <citation type="submission" date="2015-07" db="EMBL/GenBank/DDBJ databases">
        <title>Draft Genome Sequences of Anaerolinea thermolimosa IMO-1, Bellilinea caldifistulae GOMI-1, Leptolinea tardivitalis YMTK-2, Levilinea saccharolytica KIBI-1,Longilinea arvoryzae KOME-1, Previously Described as Members of the Anaerolineaceae (Chloroflexi).</title>
        <authorList>
            <person name="Sekiguchi Y."/>
            <person name="Ohashi A."/>
            <person name="Matsuura N."/>
            <person name="Tourlousse M.D."/>
        </authorList>
    </citation>
    <scope>NUCLEOTIDE SEQUENCE [LARGE SCALE GENOMIC DNA]</scope>
    <source>
        <strain evidence="2">KOME-1</strain>
    </source>
</reference>
<evidence type="ECO:0000256" key="1">
    <source>
        <dbReference type="SAM" id="Phobius"/>
    </source>
</evidence>
<evidence type="ECO:0000313" key="2">
    <source>
        <dbReference type="EMBL" id="GAP13509.1"/>
    </source>
</evidence>
<feature type="transmembrane region" description="Helical" evidence="1">
    <location>
        <begin position="20"/>
        <end position="39"/>
    </location>
</feature>
<keyword evidence="1" id="KW-0472">Membrane</keyword>
<gene>
    <name evidence="2" type="ORF">LARV_01263</name>
</gene>
<name>A0A0S7BI85_9CHLR</name>
<dbReference type="STRING" id="360412.LARV_01263"/>
<dbReference type="RefSeq" id="WP_075072842.1">
    <property type="nucleotide sequence ID" value="NZ_DF967972.1"/>
</dbReference>
<keyword evidence="1" id="KW-1133">Transmembrane helix</keyword>
<evidence type="ECO:0000313" key="3">
    <source>
        <dbReference type="Proteomes" id="UP000055060"/>
    </source>
</evidence>